<evidence type="ECO:0000313" key="5">
    <source>
        <dbReference type="EMBL" id="WEK17641.1"/>
    </source>
</evidence>
<evidence type="ECO:0000259" key="3">
    <source>
        <dbReference type="Pfam" id="PF16391"/>
    </source>
</evidence>
<evidence type="ECO:0000259" key="4">
    <source>
        <dbReference type="Pfam" id="PF17166"/>
    </source>
</evidence>
<dbReference type="PROSITE" id="PS51257">
    <property type="entry name" value="PROKAR_LIPOPROTEIN"/>
    <property type="match status" value="1"/>
</dbReference>
<name>A0AAJ6B5M5_9SPHI</name>
<evidence type="ECO:0000256" key="1">
    <source>
        <dbReference type="SAM" id="SignalP"/>
    </source>
</evidence>
<feature type="domain" description="DUF5000" evidence="3">
    <location>
        <begin position="266"/>
        <end position="401"/>
    </location>
</feature>
<sequence length="405" mass="45338">MNMKVSRIKLISMLMCFLVAIACKETLKPEPVKKGDKPGKVSQYTSESIPGGAIITFKVPASPDLRYVKATYTLNTGLVREAKSTVYTNTILVDGFSKAGDYQITLVAVSVGEVESDPVFVKITALTPSHQAVVDDIRVNKTMYATFGGINVDYKNEMEENLVIRVLTKDEKNNWMVASTAYTKAKNGRLRLRGYPPVEREFAVYVTDRWNNKSDTLYRSLTPIYEIKFNKALFKEVNLPGDTYTPHSGASRARAMPILWSEPITSATIFHTQPISVMPQHFTFDMGVKAKLSRYIFYSDANSNAVMFGPGTPSVWELWGSNNPNPDGSFASWTKVGKFNSIKPSGLPLGQLSDADIAQCKNGEEFEVDPVAGAYRYWRWRSLENWGNLSYIYMARFTFFGSAEN</sequence>
<keyword evidence="5" id="KW-0449">Lipoprotein</keyword>
<dbReference type="InterPro" id="IPR032164">
    <property type="entry name" value="DUF5000"/>
</dbReference>
<evidence type="ECO:0000313" key="6">
    <source>
        <dbReference type="Proteomes" id="UP001214530"/>
    </source>
</evidence>
<dbReference type="Proteomes" id="UP001214530">
    <property type="component" value="Chromosome"/>
</dbReference>
<feature type="chain" id="PRO_5042476051" evidence="1">
    <location>
        <begin position="23"/>
        <end position="405"/>
    </location>
</feature>
<accession>A0AAJ6B5M5</accession>
<dbReference type="Gene3D" id="2.60.120.260">
    <property type="entry name" value="Galactose-binding domain-like"/>
    <property type="match status" value="1"/>
</dbReference>
<reference evidence="5" key="1">
    <citation type="submission" date="2023-03" db="EMBL/GenBank/DDBJ databases">
        <title>Andean soil-derived lignocellulolytic bacterial consortium as a source of novel taxa and putative plastic-active enzymes.</title>
        <authorList>
            <person name="Diaz-Garcia L."/>
            <person name="Chuvochina M."/>
            <person name="Feuerriegel G."/>
            <person name="Bunk B."/>
            <person name="Sproer C."/>
            <person name="Streit W.R."/>
            <person name="Rodriguez L.M."/>
            <person name="Overmann J."/>
            <person name="Jimenez D.J."/>
        </authorList>
    </citation>
    <scope>NUCLEOTIDE SEQUENCE</scope>
    <source>
        <strain evidence="5">MAG 3858</strain>
    </source>
</reference>
<dbReference type="InterPro" id="IPR032527">
    <property type="entry name" value="DUF4959"/>
</dbReference>
<dbReference type="Pfam" id="PF17166">
    <property type="entry name" value="DUF5126"/>
    <property type="match status" value="1"/>
</dbReference>
<organism evidence="5 6">
    <name type="scientific">Candidatus Pedobacter colombiensis</name>
    <dbReference type="NCBI Taxonomy" id="3121371"/>
    <lineage>
        <taxon>Bacteria</taxon>
        <taxon>Pseudomonadati</taxon>
        <taxon>Bacteroidota</taxon>
        <taxon>Sphingobacteriia</taxon>
        <taxon>Sphingobacteriales</taxon>
        <taxon>Sphingobacteriaceae</taxon>
        <taxon>Pedobacter</taxon>
    </lineage>
</organism>
<feature type="signal peptide" evidence="1">
    <location>
        <begin position="1"/>
        <end position="22"/>
    </location>
</feature>
<feature type="domain" description="DUF5126" evidence="4">
    <location>
        <begin position="127"/>
        <end position="231"/>
    </location>
</feature>
<feature type="domain" description="DUF4959" evidence="2">
    <location>
        <begin position="22"/>
        <end position="124"/>
    </location>
</feature>
<dbReference type="AlphaFoldDB" id="A0AAJ6B5M5"/>
<protein>
    <submittedName>
        <fullName evidence="5">DUF5000 domain-containing lipoprotein</fullName>
    </submittedName>
</protein>
<dbReference type="Pfam" id="PF16323">
    <property type="entry name" value="DUF4959"/>
    <property type="match status" value="1"/>
</dbReference>
<dbReference type="InterPro" id="IPR033431">
    <property type="entry name" value="DUF5126"/>
</dbReference>
<dbReference type="Pfam" id="PF16391">
    <property type="entry name" value="DUF5000"/>
    <property type="match status" value="1"/>
</dbReference>
<keyword evidence="1" id="KW-0732">Signal</keyword>
<evidence type="ECO:0000259" key="2">
    <source>
        <dbReference type="Pfam" id="PF16323"/>
    </source>
</evidence>
<gene>
    <name evidence="5" type="ORF">P0Y49_12630</name>
</gene>
<dbReference type="EMBL" id="CP119313">
    <property type="protein sequence ID" value="WEK17641.1"/>
    <property type="molecule type" value="Genomic_DNA"/>
</dbReference>
<proteinExistence type="predicted"/>